<evidence type="ECO:0000259" key="5">
    <source>
        <dbReference type="PROSITE" id="PS50977"/>
    </source>
</evidence>
<organism evidence="6 7">
    <name type="scientific">Seohaeicola zhoushanensis</name>
    <dbReference type="NCBI Taxonomy" id="1569283"/>
    <lineage>
        <taxon>Bacteria</taxon>
        <taxon>Pseudomonadati</taxon>
        <taxon>Pseudomonadota</taxon>
        <taxon>Alphaproteobacteria</taxon>
        <taxon>Rhodobacterales</taxon>
        <taxon>Roseobacteraceae</taxon>
        <taxon>Seohaeicola</taxon>
    </lineage>
</organism>
<dbReference type="Proteomes" id="UP000626220">
    <property type="component" value="Unassembled WGS sequence"/>
</dbReference>
<evidence type="ECO:0000313" key="6">
    <source>
        <dbReference type="EMBL" id="GHF45004.1"/>
    </source>
</evidence>
<dbReference type="GO" id="GO:0000976">
    <property type="term" value="F:transcription cis-regulatory region binding"/>
    <property type="evidence" value="ECO:0007669"/>
    <property type="project" value="TreeGrafter"/>
</dbReference>
<gene>
    <name evidence="6" type="ORF">GCM10017056_15740</name>
</gene>
<dbReference type="FunFam" id="1.10.10.60:FF:000141">
    <property type="entry name" value="TetR family transcriptional regulator"/>
    <property type="match status" value="1"/>
</dbReference>
<dbReference type="PANTHER" id="PTHR30055:SF240">
    <property type="entry name" value="HTH-TYPE TRANSCRIPTIONAL REGULATOR ACRR"/>
    <property type="match status" value="1"/>
</dbReference>
<dbReference type="Gene3D" id="1.10.10.60">
    <property type="entry name" value="Homeodomain-like"/>
    <property type="match status" value="1"/>
</dbReference>
<reference evidence="6" key="1">
    <citation type="journal article" date="2014" name="Int. J. Syst. Evol. Microbiol.">
        <title>Complete genome sequence of Corynebacterium casei LMG S-19264T (=DSM 44701T), isolated from a smear-ripened cheese.</title>
        <authorList>
            <consortium name="US DOE Joint Genome Institute (JGI-PGF)"/>
            <person name="Walter F."/>
            <person name="Albersmeier A."/>
            <person name="Kalinowski J."/>
            <person name="Ruckert C."/>
        </authorList>
    </citation>
    <scope>NUCLEOTIDE SEQUENCE</scope>
    <source>
        <strain evidence="6">KCTC 42650</strain>
    </source>
</reference>
<dbReference type="GO" id="GO:0003700">
    <property type="term" value="F:DNA-binding transcription factor activity"/>
    <property type="evidence" value="ECO:0007669"/>
    <property type="project" value="TreeGrafter"/>
</dbReference>
<feature type="domain" description="HTH tetR-type" evidence="5">
    <location>
        <begin position="10"/>
        <end position="70"/>
    </location>
</feature>
<protein>
    <submittedName>
        <fullName evidence="6">TetR family transcriptional regulator</fullName>
    </submittedName>
</protein>
<name>A0A8J3GWN9_9RHOB</name>
<accession>A0A8J3GWN9</accession>
<dbReference type="Gene3D" id="1.10.357.10">
    <property type="entry name" value="Tetracycline Repressor, domain 2"/>
    <property type="match status" value="1"/>
</dbReference>
<dbReference type="EMBL" id="BNCJ01000003">
    <property type="protein sequence ID" value="GHF45004.1"/>
    <property type="molecule type" value="Genomic_DNA"/>
</dbReference>
<feature type="DNA-binding region" description="H-T-H motif" evidence="4">
    <location>
        <begin position="33"/>
        <end position="52"/>
    </location>
</feature>
<keyword evidence="1" id="KW-0805">Transcription regulation</keyword>
<dbReference type="InterPro" id="IPR009057">
    <property type="entry name" value="Homeodomain-like_sf"/>
</dbReference>
<dbReference type="InterPro" id="IPR041490">
    <property type="entry name" value="KstR2_TetR_C"/>
</dbReference>
<dbReference type="SUPFAM" id="SSF48498">
    <property type="entry name" value="Tetracyclin repressor-like, C-terminal domain"/>
    <property type="match status" value="1"/>
</dbReference>
<dbReference type="Pfam" id="PF00440">
    <property type="entry name" value="TetR_N"/>
    <property type="match status" value="1"/>
</dbReference>
<dbReference type="PROSITE" id="PS50977">
    <property type="entry name" value="HTH_TETR_2"/>
    <property type="match status" value="1"/>
</dbReference>
<sequence length="198" mass="22423">MEPDVPKDRNSRAERIIETAAELFVERGYESTSMRDIANACGISKSLLYHHFSDKYEIFTKAASTGGSGLNEQVEEALAKGGSAREKLLTFMQITARYFEENRLSWIASSQEFWSSNENRVSLKMRVRRDAFENMLRGILDEGVASGEFRIEDTRMAGRLILSSLNWMQRWYRPGGTKTAQDIAEAYFSLILNGIDGA</sequence>
<evidence type="ECO:0000256" key="4">
    <source>
        <dbReference type="PROSITE-ProRule" id="PRU00335"/>
    </source>
</evidence>
<proteinExistence type="predicted"/>
<dbReference type="InterPro" id="IPR050109">
    <property type="entry name" value="HTH-type_TetR-like_transc_reg"/>
</dbReference>
<dbReference type="PRINTS" id="PR00455">
    <property type="entry name" value="HTHTETR"/>
</dbReference>
<evidence type="ECO:0000256" key="2">
    <source>
        <dbReference type="ARBA" id="ARBA00023125"/>
    </source>
</evidence>
<dbReference type="RefSeq" id="WP_189679518.1">
    <property type="nucleotide sequence ID" value="NZ_BNCJ01000003.1"/>
</dbReference>
<comment type="caution">
    <text evidence="6">The sequence shown here is derived from an EMBL/GenBank/DDBJ whole genome shotgun (WGS) entry which is preliminary data.</text>
</comment>
<evidence type="ECO:0000256" key="3">
    <source>
        <dbReference type="ARBA" id="ARBA00023163"/>
    </source>
</evidence>
<keyword evidence="7" id="KW-1185">Reference proteome</keyword>
<dbReference type="InterPro" id="IPR001647">
    <property type="entry name" value="HTH_TetR"/>
</dbReference>
<dbReference type="SUPFAM" id="SSF46689">
    <property type="entry name" value="Homeodomain-like"/>
    <property type="match status" value="1"/>
</dbReference>
<reference evidence="6" key="2">
    <citation type="submission" date="2020-09" db="EMBL/GenBank/DDBJ databases">
        <authorList>
            <person name="Sun Q."/>
            <person name="Kim S."/>
        </authorList>
    </citation>
    <scope>NUCLEOTIDE SEQUENCE</scope>
    <source>
        <strain evidence="6">KCTC 42650</strain>
    </source>
</reference>
<evidence type="ECO:0000313" key="7">
    <source>
        <dbReference type="Proteomes" id="UP000626220"/>
    </source>
</evidence>
<dbReference type="Pfam" id="PF17932">
    <property type="entry name" value="TetR_C_24"/>
    <property type="match status" value="1"/>
</dbReference>
<dbReference type="InterPro" id="IPR036271">
    <property type="entry name" value="Tet_transcr_reg_TetR-rel_C_sf"/>
</dbReference>
<dbReference type="AlphaFoldDB" id="A0A8J3GWN9"/>
<keyword evidence="2 4" id="KW-0238">DNA-binding</keyword>
<keyword evidence="3" id="KW-0804">Transcription</keyword>
<evidence type="ECO:0000256" key="1">
    <source>
        <dbReference type="ARBA" id="ARBA00023015"/>
    </source>
</evidence>
<dbReference type="PANTHER" id="PTHR30055">
    <property type="entry name" value="HTH-TYPE TRANSCRIPTIONAL REGULATOR RUTR"/>
    <property type="match status" value="1"/>
</dbReference>